<evidence type="ECO:0000313" key="2">
    <source>
        <dbReference type="Proteomes" id="UP001231197"/>
    </source>
</evidence>
<comment type="caution">
    <text evidence="1">The sequence shown here is derived from an EMBL/GenBank/DDBJ whole genome shotgun (WGS) entry which is preliminary data.</text>
</comment>
<dbReference type="InterPro" id="IPR035093">
    <property type="entry name" value="RelE/ParE_toxin_dom_sf"/>
</dbReference>
<name>A0ABT7ZVU7_9FLAO</name>
<gene>
    <name evidence="1" type="ORF">QMA06_09490</name>
</gene>
<dbReference type="InterPro" id="IPR009614">
    <property type="entry name" value="YoeB_toxin"/>
</dbReference>
<evidence type="ECO:0000313" key="1">
    <source>
        <dbReference type="EMBL" id="MDN3492954.1"/>
    </source>
</evidence>
<dbReference type="Gene3D" id="3.30.2310.20">
    <property type="entry name" value="RelE-like"/>
    <property type="match status" value="1"/>
</dbReference>
<reference evidence="1 2" key="1">
    <citation type="journal article" date="2023" name="Int. J. Syst. Evol. Microbiol.">
        <title>Winogradskyella bathintestinalis sp. nov., isolated from the intestine of the deep-sea loosejaw dragonfish, Malacosteus niger.</title>
        <authorList>
            <person name="Uniacke-Lowe S."/>
            <person name="Johnson C.N."/>
            <person name="Stanton C."/>
            <person name="Hill C."/>
            <person name="Ross P."/>
        </authorList>
    </citation>
    <scope>NUCLEOTIDE SEQUENCE [LARGE SCALE GENOMIC DNA]</scope>
    <source>
        <strain evidence="1 2">APC 3343</strain>
    </source>
</reference>
<dbReference type="SUPFAM" id="SSF143011">
    <property type="entry name" value="RelE-like"/>
    <property type="match status" value="1"/>
</dbReference>
<dbReference type="EMBL" id="JASDDK010000002">
    <property type="protein sequence ID" value="MDN3492954.1"/>
    <property type="molecule type" value="Genomic_DNA"/>
</dbReference>
<dbReference type="Pfam" id="PF06769">
    <property type="entry name" value="YoeB_toxin"/>
    <property type="match status" value="1"/>
</dbReference>
<protein>
    <submittedName>
        <fullName evidence="1">Type II toxin-antitoxin system YoeB family toxin</fullName>
    </submittedName>
</protein>
<proteinExistence type="predicted"/>
<organism evidence="1 2">
    <name type="scientific">Winogradskyella bathintestinalis</name>
    <dbReference type="NCBI Taxonomy" id="3035208"/>
    <lineage>
        <taxon>Bacteria</taxon>
        <taxon>Pseudomonadati</taxon>
        <taxon>Bacteroidota</taxon>
        <taxon>Flavobacteriia</taxon>
        <taxon>Flavobacteriales</taxon>
        <taxon>Flavobacteriaceae</taxon>
        <taxon>Winogradskyella</taxon>
    </lineage>
</organism>
<accession>A0ABT7ZVU7</accession>
<dbReference type="RefSeq" id="WP_290206603.1">
    <property type="nucleotide sequence ID" value="NZ_JASDDK010000002.1"/>
</dbReference>
<sequence>MQGYWSRRITTEHRLVYKYELEQVFIAACRYHYGK</sequence>
<keyword evidence="2" id="KW-1185">Reference proteome</keyword>
<dbReference type="Proteomes" id="UP001231197">
    <property type="component" value="Unassembled WGS sequence"/>
</dbReference>